<keyword evidence="1" id="KW-0472">Membrane</keyword>
<reference evidence="2" key="1">
    <citation type="submission" date="2020-04" db="EMBL/GenBank/DDBJ databases">
        <title>Deep metagenomics examines the oral microbiome during advanced dental caries in children, revealing novel taxa and co-occurrences with host molecules.</title>
        <authorList>
            <person name="Baker J.L."/>
            <person name="Morton J.T."/>
            <person name="Dinis M."/>
            <person name="Alvarez R."/>
            <person name="Tran N.C."/>
            <person name="Knight R."/>
            <person name="Edlund A."/>
        </authorList>
    </citation>
    <scope>NUCLEOTIDE SEQUENCE</scope>
    <source>
        <strain evidence="2">JCVI_32_bin.24</strain>
    </source>
</reference>
<evidence type="ECO:0000313" key="2">
    <source>
        <dbReference type="EMBL" id="MBF1166541.1"/>
    </source>
</evidence>
<evidence type="ECO:0000256" key="1">
    <source>
        <dbReference type="SAM" id="Phobius"/>
    </source>
</evidence>
<feature type="transmembrane region" description="Helical" evidence="1">
    <location>
        <begin position="33"/>
        <end position="52"/>
    </location>
</feature>
<organism evidence="2 3">
    <name type="scientific">Dechloromonas agitata</name>
    <dbReference type="NCBI Taxonomy" id="73030"/>
    <lineage>
        <taxon>Bacteria</taxon>
        <taxon>Pseudomonadati</taxon>
        <taxon>Pseudomonadota</taxon>
        <taxon>Betaproteobacteria</taxon>
        <taxon>Rhodocyclales</taxon>
        <taxon>Azonexaceae</taxon>
        <taxon>Dechloromonas</taxon>
    </lineage>
</organism>
<dbReference type="AlphaFoldDB" id="A0A930BWF7"/>
<dbReference type="EMBL" id="JABZMI010000495">
    <property type="protein sequence ID" value="MBF1166541.1"/>
    <property type="molecule type" value="Genomic_DNA"/>
</dbReference>
<protein>
    <recommendedName>
        <fullName evidence="4">Holin</fullName>
    </recommendedName>
</protein>
<evidence type="ECO:0000313" key="3">
    <source>
        <dbReference type="Proteomes" id="UP000718593"/>
    </source>
</evidence>
<proteinExistence type="predicted"/>
<evidence type="ECO:0008006" key="4">
    <source>
        <dbReference type="Google" id="ProtNLM"/>
    </source>
</evidence>
<keyword evidence="1" id="KW-0812">Transmembrane</keyword>
<comment type="caution">
    <text evidence="2">The sequence shown here is derived from an EMBL/GenBank/DDBJ whole genome shotgun (WGS) entry which is preliminary data.</text>
</comment>
<accession>A0A930BWF7</accession>
<sequence length="80" mass="8343">MDYKQSAAEIAANKATFVASGASIFLGLTANEIAALGGLVVAILALIINAVMNWHFKSQHLKIARAKALADGAEIDDDAM</sequence>
<name>A0A930BWF7_9RHOO</name>
<keyword evidence="1" id="KW-1133">Transmembrane helix</keyword>
<dbReference type="Proteomes" id="UP000718593">
    <property type="component" value="Unassembled WGS sequence"/>
</dbReference>
<gene>
    <name evidence="2" type="ORF">HXL68_16075</name>
</gene>